<dbReference type="Proteomes" id="UP000184038">
    <property type="component" value="Unassembled WGS sequence"/>
</dbReference>
<reference evidence="1 2" key="1">
    <citation type="submission" date="2016-11" db="EMBL/GenBank/DDBJ databases">
        <authorList>
            <person name="Jaros S."/>
            <person name="Januszkiewicz K."/>
            <person name="Wedrychowicz H."/>
        </authorList>
    </citation>
    <scope>NUCLEOTIDE SEQUENCE [LARGE SCALE GENOMIC DNA]</scope>
    <source>
        <strain evidence="1 2">DSM 15930</strain>
    </source>
</reference>
<proteinExistence type="predicted"/>
<keyword evidence="2" id="KW-1185">Reference proteome</keyword>
<dbReference type="AlphaFoldDB" id="A0A1M7HHM4"/>
<gene>
    <name evidence="1" type="ORF">SAMN02746066_01380</name>
</gene>
<dbReference type="RefSeq" id="WP_170865451.1">
    <property type="nucleotide sequence ID" value="NZ_FRCP01000008.1"/>
</dbReference>
<evidence type="ECO:0000313" key="1">
    <source>
        <dbReference type="EMBL" id="SHM28031.1"/>
    </source>
</evidence>
<dbReference type="EMBL" id="FRCP01000008">
    <property type="protein sequence ID" value="SHM28031.1"/>
    <property type="molecule type" value="Genomic_DNA"/>
</dbReference>
<accession>A0A1M7HHM4</accession>
<name>A0A1M7HHM4_9FIRM</name>
<organism evidence="1 2">
    <name type="scientific">Anaerosporobacter mobilis DSM 15930</name>
    <dbReference type="NCBI Taxonomy" id="1120996"/>
    <lineage>
        <taxon>Bacteria</taxon>
        <taxon>Bacillati</taxon>
        <taxon>Bacillota</taxon>
        <taxon>Clostridia</taxon>
        <taxon>Lachnospirales</taxon>
        <taxon>Lachnospiraceae</taxon>
        <taxon>Anaerosporobacter</taxon>
    </lineage>
</organism>
<protein>
    <submittedName>
        <fullName evidence="1">Uncharacterized protein</fullName>
    </submittedName>
</protein>
<sequence length="53" mass="6013">MNTLLEINIKEVDVKIDHEYVYINISHGIFTAKISVNNIKSLTAKLLKLSQAK</sequence>
<evidence type="ECO:0000313" key="2">
    <source>
        <dbReference type="Proteomes" id="UP000184038"/>
    </source>
</evidence>